<feature type="compositionally biased region" description="Basic residues" evidence="2">
    <location>
        <begin position="117"/>
        <end position="133"/>
    </location>
</feature>
<dbReference type="EMBL" id="CADCXV010001515">
    <property type="protein sequence ID" value="CAB0044996.1"/>
    <property type="molecule type" value="Genomic_DNA"/>
</dbReference>
<sequence>MPRPNLFFSTDIAQALEEAELIFISVNSRPTKRFGKTAGPRRRYQVRGERRPMIAEISAGDKIVVEEEHGVRCAQPQSNHEHTARQSQARRLLPDTLESGISGRGHGDRRPAERRPSPHRRRGVARGPGRHRGALQGLRALDTAQKTSSPPIRGSSELSNWYGYPCCITII</sequence>
<dbReference type="AlphaFoldDB" id="A0A6H5J691"/>
<organism evidence="3 4">
    <name type="scientific">Trichogramma brassicae</name>
    <dbReference type="NCBI Taxonomy" id="86971"/>
    <lineage>
        <taxon>Eukaryota</taxon>
        <taxon>Metazoa</taxon>
        <taxon>Ecdysozoa</taxon>
        <taxon>Arthropoda</taxon>
        <taxon>Hexapoda</taxon>
        <taxon>Insecta</taxon>
        <taxon>Pterygota</taxon>
        <taxon>Neoptera</taxon>
        <taxon>Endopterygota</taxon>
        <taxon>Hymenoptera</taxon>
        <taxon>Apocrita</taxon>
        <taxon>Proctotrupomorpha</taxon>
        <taxon>Chalcidoidea</taxon>
        <taxon>Trichogrammatidae</taxon>
        <taxon>Trichogramma</taxon>
    </lineage>
</organism>
<feature type="compositionally biased region" description="Basic and acidic residues" evidence="2">
    <location>
        <begin position="105"/>
        <end position="116"/>
    </location>
</feature>
<evidence type="ECO:0000256" key="2">
    <source>
        <dbReference type="SAM" id="MobiDB-lite"/>
    </source>
</evidence>
<dbReference type="PANTHER" id="PTHR11374">
    <property type="entry name" value="UDP-GLUCOSE DEHYDROGENASE/UDP-MANNAC DEHYDROGENASE"/>
    <property type="match status" value="1"/>
</dbReference>
<evidence type="ECO:0000313" key="4">
    <source>
        <dbReference type="Proteomes" id="UP000479190"/>
    </source>
</evidence>
<dbReference type="Proteomes" id="UP000479190">
    <property type="component" value="Unassembled WGS sequence"/>
</dbReference>
<gene>
    <name evidence="3" type="ORF">TBRA_LOCUS16553</name>
</gene>
<reference evidence="3 4" key="1">
    <citation type="submission" date="2020-02" db="EMBL/GenBank/DDBJ databases">
        <authorList>
            <person name="Ferguson B K."/>
        </authorList>
    </citation>
    <scope>NUCLEOTIDE SEQUENCE [LARGE SCALE GENOMIC DNA]</scope>
</reference>
<dbReference type="PANTHER" id="PTHR11374:SF3">
    <property type="entry name" value="UDP-GLUCOSE 6-DEHYDROGENASE"/>
    <property type="match status" value="1"/>
</dbReference>
<accession>A0A6H5J691</accession>
<keyword evidence="4" id="KW-1185">Reference proteome</keyword>
<dbReference type="OrthoDB" id="5059218at2759"/>
<evidence type="ECO:0000256" key="1">
    <source>
        <dbReference type="ARBA" id="ARBA00047473"/>
    </source>
</evidence>
<dbReference type="InterPro" id="IPR028356">
    <property type="entry name" value="UDPglc_DH_euk"/>
</dbReference>
<proteinExistence type="predicted"/>
<name>A0A6H5J691_9HYME</name>
<protein>
    <submittedName>
        <fullName evidence="3">Uncharacterized protein</fullName>
    </submittedName>
</protein>
<evidence type="ECO:0000313" key="3">
    <source>
        <dbReference type="EMBL" id="CAB0044996.1"/>
    </source>
</evidence>
<comment type="catalytic activity">
    <reaction evidence="1">
        <text>UDP-alpha-D-glucose + 2 NAD(+) + H2O = UDP-alpha-D-glucuronate + 2 NADH + 3 H(+)</text>
        <dbReference type="Rhea" id="RHEA:23596"/>
        <dbReference type="ChEBI" id="CHEBI:15377"/>
        <dbReference type="ChEBI" id="CHEBI:15378"/>
        <dbReference type="ChEBI" id="CHEBI:57540"/>
        <dbReference type="ChEBI" id="CHEBI:57945"/>
        <dbReference type="ChEBI" id="CHEBI:58052"/>
        <dbReference type="ChEBI" id="CHEBI:58885"/>
        <dbReference type="EC" id="1.1.1.22"/>
    </reaction>
</comment>
<dbReference type="GO" id="GO:0003979">
    <property type="term" value="F:UDP-glucose 6-dehydrogenase activity"/>
    <property type="evidence" value="ECO:0007669"/>
    <property type="project" value="UniProtKB-EC"/>
</dbReference>
<feature type="region of interest" description="Disordered" evidence="2">
    <location>
        <begin position="71"/>
        <end position="155"/>
    </location>
</feature>